<evidence type="ECO:0000256" key="1">
    <source>
        <dbReference type="SAM" id="MobiDB-lite"/>
    </source>
</evidence>
<feature type="compositionally biased region" description="Basic residues" evidence="1">
    <location>
        <begin position="71"/>
        <end position="89"/>
    </location>
</feature>
<proteinExistence type="predicted"/>
<feature type="region of interest" description="Disordered" evidence="1">
    <location>
        <begin position="71"/>
        <end position="94"/>
    </location>
</feature>
<sequence length="115" mass="14239">MYLKPRSFKREGLLHQCYQSLKILLQQPLHHWRRKRIHSSTLLQRNQTRTCGRMFRRSLISLTVERRKHCTNSWRNKKRRDRQLKPPKRIRTESSSFHPIHNRMIWCSCDMRCQN</sequence>
<dbReference type="Proteomes" id="UP001154282">
    <property type="component" value="Unassembled WGS sequence"/>
</dbReference>
<evidence type="ECO:0000313" key="3">
    <source>
        <dbReference type="Proteomes" id="UP001154282"/>
    </source>
</evidence>
<reference evidence="2" key="1">
    <citation type="submission" date="2022-08" db="EMBL/GenBank/DDBJ databases">
        <authorList>
            <person name="Gutierrez-Valencia J."/>
        </authorList>
    </citation>
    <scope>NUCLEOTIDE SEQUENCE</scope>
</reference>
<gene>
    <name evidence="2" type="ORF">LITE_LOCUS39391</name>
</gene>
<dbReference type="AlphaFoldDB" id="A0AAV0PQR5"/>
<comment type="caution">
    <text evidence="2">The sequence shown here is derived from an EMBL/GenBank/DDBJ whole genome shotgun (WGS) entry which is preliminary data.</text>
</comment>
<keyword evidence="3" id="KW-1185">Reference proteome</keyword>
<protein>
    <submittedName>
        <fullName evidence="2">Uncharacterized protein</fullName>
    </submittedName>
</protein>
<name>A0AAV0PQR5_9ROSI</name>
<accession>A0AAV0PQR5</accession>
<dbReference type="EMBL" id="CAMGYJ010000009">
    <property type="protein sequence ID" value="CAI0472797.1"/>
    <property type="molecule type" value="Genomic_DNA"/>
</dbReference>
<evidence type="ECO:0000313" key="2">
    <source>
        <dbReference type="EMBL" id="CAI0472797.1"/>
    </source>
</evidence>
<organism evidence="2 3">
    <name type="scientific">Linum tenue</name>
    <dbReference type="NCBI Taxonomy" id="586396"/>
    <lineage>
        <taxon>Eukaryota</taxon>
        <taxon>Viridiplantae</taxon>
        <taxon>Streptophyta</taxon>
        <taxon>Embryophyta</taxon>
        <taxon>Tracheophyta</taxon>
        <taxon>Spermatophyta</taxon>
        <taxon>Magnoliopsida</taxon>
        <taxon>eudicotyledons</taxon>
        <taxon>Gunneridae</taxon>
        <taxon>Pentapetalae</taxon>
        <taxon>rosids</taxon>
        <taxon>fabids</taxon>
        <taxon>Malpighiales</taxon>
        <taxon>Linaceae</taxon>
        <taxon>Linum</taxon>
    </lineage>
</organism>